<sequence length="282" mass="32624">MQELGPHQRLPGAGRVFKPRFLLQLSRLRHLTSSIRRSGLHAMSYPKFRRPKSALITQNSPISAEELREGLATLPQELYDNIYDLTFTAADGVRDLGEIESSQESRFHFARLRFAHRNFRPSAVEVFREDPGAPFTGKDSRTLLQVDRASRRKFAASYYGGVFLARNRLTAVTWLRSVSLQHRALVREMWVMDSFLQSSRGPSRRDGGFRRVQYIRFGPPEQIELQFGHRHPGLQLPPQYSLESARRMRPEIEAMVLEMLRSGSEWSDHRAPRRQRARILGE</sequence>
<dbReference type="Proteomes" id="UP000016932">
    <property type="component" value="Unassembled WGS sequence"/>
</dbReference>
<accession>M3ALJ5</accession>
<dbReference type="GeneID" id="19337689"/>
<evidence type="ECO:0000313" key="2">
    <source>
        <dbReference type="Proteomes" id="UP000016932"/>
    </source>
</evidence>
<dbReference type="VEuPathDB" id="FungiDB:MYCFIDRAFT_212355"/>
<dbReference type="AlphaFoldDB" id="M3ALJ5"/>
<name>M3ALJ5_PSEFD</name>
<evidence type="ECO:0000313" key="1">
    <source>
        <dbReference type="EMBL" id="EME78302.1"/>
    </source>
</evidence>
<dbReference type="EMBL" id="KB446563">
    <property type="protein sequence ID" value="EME78302.1"/>
    <property type="molecule type" value="Genomic_DNA"/>
</dbReference>
<proteinExistence type="predicted"/>
<dbReference type="KEGG" id="pfj:MYCFIDRAFT_212355"/>
<organism evidence="1 2">
    <name type="scientific">Pseudocercospora fijiensis (strain CIRAD86)</name>
    <name type="common">Black leaf streak disease fungus</name>
    <name type="synonym">Mycosphaerella fijiensis</name>
    <dbReference type="NCBI Taxonomy" id="383855"/>
    <lineage>
        <taxon>Eukaryota</taxon>
        <taxon>Fungi</taxon>
        <taxon>Dikarya</taxon>
        <taxon>Ascomycota</taxon>
        <taxon>Pezizomycotina</taxon>
        <taxon>Dothideomycetes</taxon>
        <taxon>Dothideomycetidae</taxon>
        <taxon>Mycosphaerellales</taxon>
        <taxon>Mycosphaerellaceae</taxon>
        <taxon>Pseudocercospora</taxon>
    </lineage>
</organism>
<protein>
    <recommendedName>
        <fullName evidence="3">F-box domain-containing protein</fullName>
    </recommendedName>
</protein>
<dbReference type="HOGENOM" id="CLU_987408_0_0_1"/>
<keyword evidence="2" id="KW-1185">Reference proteome</keyword>
<dbReference type="RefSeq" id="XP_007930704.1">
    <property type="nucleotide sequence ID" value="XM_007932513.1"/>
</dbReference>
<gene>
    <name evidence="1" type="ORF">MYCFIDRAFT_212355</name>
</gene>
<reference evidence="1 2" key="1">
    <citation type="journal article" date="2012" name="PLoS Pathog.">
        <title>Diverse lifestyles and strategies of plant pathogenesis encoded in the genomes of eighteen Dothideomycetes fungi.</title>
        <authorList>
            <person name="Ohm R.A."/>
            <person name="Feau N."/>
            <person name="Henrissat B."/>
            <person name="Schoch C.L."/>
            <person name="Horwitz B.A."/>
            <person name="Barry K.W."/>
            <person name="Condon B.J."/>
            <person name="Copeland A.C."/>
            <person name="Dhillon B."/>
            <person name="Glaser F."/>
            <person name="Hesse C.N."/>
            <person name="Kosti I."/>
            <person name="LaButti K."/>
            <person name="Lindquist E.A."/>
            <person name="Lucas S."/>
            <person name="Salamov A.A."/>
            <person name="Bradshaw R.E."/>
            <person name="Ciuffetti L."/>
            <person name="Hamelin R.C."/>
            <person name="Kema G.H.J."/>
            <person name="Lawrence C."/>
            <person name="Scott J.A."/>
            <person name="Spatafora J.W."/>
            <person name="Turgeon B.G."/>
            <person name="de Wit P.J.G.M."/>
            <person name="Zhong S."/>
            <person name="Goodwin S.B."/>
            <person name="Grigoriev I.V."/>
        </authorList>
    </citation>
    <scope>NUCLEOTIDE SEQUENCE [LARGE SCALE GENOMIC DNA]</scope>
    <source>
        <strain evidence="1 2">CIRAD86</strain>
    </source>
</reference>
<dbReference type="OrthoDB" id="3650650at2759"/>
<evidence type="ECO:0008006" key="3">
    <source>
        <dbReference type="Google" id="ProtNLM"/>
    </source>
</evidence>